<dbReference type="Pfam" id="PF12779">
    <property type="entry name" value="WXXGXW"/>
    <property type="match status" value="2"/>
</dbReference>
<name>A0A0X8X2P7_9SPHI</name>
<organism evidence="1 2">
    <name type="scientific">Mucilaginibacter gotjawali</name>
    <dbReference type="NCBI Taxonomy" id="1550579"/>
    <lineage>
        <taxon>Bacteria</taxon>
        <taxon>Pseudomonadati</taxon>
        <taxon>Bacteroidota</taxon>
        <taxon>Sphingobacteriia</taxon>
        <taxon>Sphingobacteriales</taxon>
        <taxon>Sphingobacteriaceae</taxon>
        <taxon>Mucilaginibacter</taxon>
    </lineage>
</organism>
<dbReference type="PROSITE" id="PS51257">
    <property type="entry name" value="PROKAR_LIPOPROTEIN"/>
    <property type="match status" value="1"/>
</dbReference>
<dbReference type="EMBL" id="AP017313">
    <property type="protein sequence ID" value="BAU54511.1"/>
    <property type="molecule type" value="Genomic_DNA"/>
</dbReference>
<protein>
    <submittedName>
        <fullName evidence="1">Uncharacterized protein</fullName>
    </submittedName>
</protein>
<evidence type="ECO:0000313" key="1">
    <source>
        <dbReference type="EMBL" id="BAU54511.1"/>
    </source>
</evidence>
<accession>A0A0X8X2P7</accession>
<proteinExistence type="predicted"/>
<dbReference type="Proteomes" id="UP000218263">
    <property type="component" value="Chromosome"/>
</dbReference>
<dbReference type="InterPro" id="IPR024447">
    <property type="entry name" value="YXWGXW_rpt"/>
</dbReference>
<dbReference type="KEGG" id="mgot:MgSA37_02687"/>
<reference evidence="1 2" key="1">
    <citation type="submission" date="2015-12" db="EMBL/GenBank/DDBJ databases">
        <title>Genome sequence of Mucilaginibacter gotjawali.</title>
        <authorList>
            <person name="Lee J.S."/>
            <person name="Lee K.C."/>
            <person name="Kim K.K."/>
            <person name="Lee B.W."/>
        </authorList>
    </citation>
    <scope>NUCLEOTIDE SEQUENCE [LARGE SCALE GENOMIC DNA]</scope>
    <source>
        <strain evidence="1 2">SA3-7</strain>
    </source>
</reference>
<dbReference type="RefSeq" id="WP_096352477.1">
    <property type="nucleotide sequence ID" value="NZ_AP017313.1"/>
</dbReference>
<dbReference type="OrthoDB" id="799289at2"/>
<evidence type="ECO:0000313" key="2">
    <source>
        <dbReference type="Proteomes" id="UP000218263"/>
    </source>
</evidence>
<keyword evidence="2" id="KW-1185">Reference proteome</keyword>
<sequence>MKTISKLGMMLALAGSLFLASCAGSYYVYERPAEPVYVRPVAPYPGAIWIEGDWVWQGGRYVYFRGHWDRPRPGRVWMRGAWERGPRGYRWHRGYWR</sequence>
<dbReference type="AlphaFoldDB" id="A0A0X8X2P7"/>
<gene>
    <name evidence="1" type="ORF">MgSA37_02687</name>
</gene>